<evidence type="ECO:0000256" key="4">
    <source>
        <dbReference type="PIRSR" id="PIRSR000350-3"/>
    </source>
</evidence>
<dbReference type="InterPro" id="IPR016156">
    <property type="entry name" value="FAD/NAD-linked_Rdtase_dimer_sf"/>
</dbReference>
<evidence type="ECO:0000256" key="1">
    <source>
        <dbReference type="ARBA" id="ARBA00007532"/>
    </source>
</evidence>
<comment type="caution">
    <text evidence="7">The sequence shown here is derived from an EMBL/GenBank/DDBJ whole genome shotgun (WGS) entry which is preliminary data.</text>
</comment>
<evidence type="ECO:0000313" key="8">
    <source>
        <dbReference type="Proteomes" id="UP000029713"/>
    </source>
</evidence>
<evidence type="ECO:0000313" key="7">
    <source>
        <dbReference type="EMBL" id="KGH46840.1"/>
    </source>
</evidence>
<evidence type="ECO:0000256" key="2">
    <source>
        <dbReference type="ARBA" id="ARBA00022630"/>
    </source>
</evidence>
<keyword evidence="2" id="KW-0285">Flavoprotein</keyword>
<feature type="binding site" evidence="4">
    <location>
        <position position="48"/>
    </location>
    <ligand>
        <name>FAD</name>
        <dbReference type="ChEBI" id="CHEBI:57692"/>
    </ligand>
</feature>
<keyword evidence="4" id="KW-0547">Nucleotide-binding</keyword>
<dbReference type="InterPro" id="IPR036188">
    <property type="entry name" value="FAD/NAD-bd_sf"/>
</dbReference>
<dbReference type="OrthoDB" id="3435382at2"/>
<dbReference type="Proteomes" id="UP000029713">
    <property type="component" value="Unassembled WGS sequence"/>
</dbReference>
<dbReference type="NCBIfam" id="NF005883">
    <property type="entry name" value="PRK07845.1"/>
    <property type="match status" value="1"/>
</dbReference>
<feature type="binding site" evidence="4">
    <location>
        <position position="274"/>
    </location>
    <ligand>
        <name>NAD(+)</name>
        <dbReference type="ChEBI" id="CHEBI:57540"/>
    </ligand>
</feature>
<dbReference type="STRING" id="1522368.IN07_09770"/>
<sequence>MTRIVIIGGGPAGYEAALVAVQLGADVTVVERDGIGGASVLTDCVPSKTFIASAGAMTWVRDSVALGVTGTELGRAALDLATVNSRIKGLAVAQSSDIHHRLESEGVRIIRASARLADEARGLTVHRVEVVDADGQVAETIEGDVVLIATGADPRVLPGAEPDGERILSWRDVYELDEMPEHLIVIGSGVTGAEFASGYLEAGVPVTLVSSRDQVLPGEDADAAAVVEEVFQSRGGRIAERSRAEKVVRTEKGVRVELTDGRVVEGSHALMTVGTVPNSGGMNLEACGVELTPAGHVVVDRVSRTTVAGVYAAGDVTGVFQLASVAAMQGRIAMWHALGEAVAPIRLKTVSANVFTHPEIATVGVQEKTLTEDADVEVVRLPLATNARAKMGDLHSGFVKLFTRRSTDVVVGGVVVAPGASELILPIALAVTKGLTAGDLAQTFAIYPSLSGSITEAGRRLMGIEDEHS</sequence>
<feature type="domain" description="FAD/NAD(P)-binding" evidence="6">
    <location>
        <begin position="3"/>
        <end position="330"/>
    </location>
</feature>
<feature type="binding site" evidence="4">
    <location>
        <begin position="187"/>
        <end position="194"/>
    </location>
    <ligand>
        <name>NAD(+)</name>
        <dbReference type="ChEBI" id="CHEBI:57540"/>
    </ligand>
</feature>
<organism evidence="7 8">
    <name type="scientific">Modestobacter caceresii</name>
    <dbReference type="NCBI Taxonomy" id="1522368"/>
    <lineage>
        <taxon>Bacteria</taxon>
        <taxon>Bacillati</taxon>
        <taxon>Actinomycetota</taxon>
        <taxon>Actinomycetes</taxon>
        <taxon>Geodermatophilales</taxon>
        <taxon>Geodermatophilaceae</taxon>
        <taxon>Modestobacter</taxon>
    </lineage>
</organism>
<feature type="binding site" evidence="4">
    <location>
        <position position="315"/>
    </location>
    <ligand>
        <name>FAD</name>
        <dbReference type="ChEBI" id="CHEBI:57692"/>
    </ligand>
</feature>
<dbReference type="Gene3D" id="3.50.50.60">
    <property type="entry name" value="FAD/NAD(P)-binding domain"/>
    <property type="match status" value="2"/>
</dbReference>
<dbReference type="PRINTS" id="PR00368">
    <property type="entry name" value="FADPNR"/>
</dbReference>
<keyword evidence="4" id="KW-0520">NAD</keyword>
<gene>
    <name evidence="7" type="ORF">IN07_09770</name>
</gene>
<reference evidence="7 8" key="1">
    <citation type="submission" date="2014-07" db="EMBL/GenBank/DDBJ databases">
        <title>Biosystematic studies on Modestobacter strains isolated from extreme hyper-arid desert soil and from historic building.</title>
        <authorList>
            <person name="Bukarasam K."/>
            <person name="Bull A."/>
            <person name="Girard G."/>
            <person name="van Wezel G."/>
            <person name="Goodfellow M."/>
        </authorList>
    </citation>
    <scope>NUCLEOTIDE SEQUENCE [LARGE SCALE GENOMIC DNA]</scope>
    <source>
        <strain evidence="7 8">KNN45-2b</strain>
    </source>
</reference>
<evidence type="ECO:0000256" key="3">
    <source>
        <dbReference type="ARBA" id="ARBA00022827"/>
    </source>
</evidence>
<dbReference type="PIRSF" id="PIRSF000350">
    <property type="entry name" value="Mercury_reductase_MerA"/>
    <property type="match status" value="1"/>
</dbReference>
<keyword evidence="3 4" id="KW-0274">FAD</keyword>
<name>A0A098Y8U9_9ACTN</name>
<dbReference type="AlphaFoldDB" id="A0A098Y8U9"/>
<keyword evidence="8" id="KW-1185">Reference proteome</keyword>
<dbReference type="GO" id="GO:0003955">
    <property type="term" value="F:NAD(P)H dehydrogenase (quinone) activity"/>
    <property type="evidence" value="ECO:0007669"/>
    <property type="project" value="TreeGrafter"/>
</dbReference>
<dbReference type="SUPFAM" id="SSF51905">
    <property type="entry name" value="FAD/NAD(P)-binding domain"/>
    <property type="match status" value="1"/>
</dbReference>
<evidence type="ECO:0000259" key="5">
    <source>
        <dbReference type="Pfam" id="PF02852"/>
    </source>
</evidence>
<dbReference type="GO" id="GO:0050660">
    <property type="term" value="F:flavin adenine dinucleotide binding"/>
    <property type="evidence" value="ECO:0007669"/>
    <property type="project" value="TreeGrafter"/>
</dbReference>
<feature type="domain" description="Pyridine nucleotide-disulphide oxidoreductase dimerisation" evidence="5">
    <location>
        <begin position="352"/>
        <end position="457"/>
    </location>
</feature>
<dbReference type="PRINTS" id="PR00411">
    <property type="entry name" value="PNDRDTASEI"/>
</dbReference>
<dbReference type="RefSeq" id="WP_036335442.1">
    <property type="nucleotide sequence ID" value="NZ_JPMX01000038.1"/>
</dbReference>
<evidence type="ECO:0000259" key="6">
    <source>
        <dbReference type="Pfam" id="PF07992"/>
    </source>
</evidence>
<dbReference type="PANTHER" id="PTHR43014">
    <property type="entry name" value="MERCURIC REDUCTASE"/>
    <property type="match status" value="1"/>
</dbReference>
<dbReference type="Pfam" id="PF07992">
    <property type="entry name" value="Pyr_redox_2"/>
    <property type="match status" value="1"/>
</dbReference>
<comment type="cofactor">
    <cofactor evidence="4">
        <name>FAD</name>
        <dbReference type="ChEBI" id="CHEBI:57692"/>
    </cofactor>
    <text evidence="4">Binds 1 FAD per subunit.</text>
</comment>
<dbReference type="InterPro" id="IPR023753">
    <property type="entry name" value="FAD/NAD-binding_dom"/>
</dbReference>
<dbReference type="PANTHER" id="PTHR43014:SF1">
    <property type="entry name" value="NAD(P)H DEHYDROGENASE (QUINONE)"/>
    <property type="match status" value="1"/>
</dbReference>
<protein>
    <submittedName>
        <fullName evidence="7">Flavoprotein disulfide reductase</fullName>
    </submittedName>
</protein>
<dbReference type="EMBL" id="JPMX01000038">
    <property type="protein sequence ID" value="KGH46840.1"/>
    <property type="molecule type" value="Genomic_DNA"/>
</dbReference>
<dbReference type="SUPFAM" id="SSF55424">
    <property type="entry name" value="FAD/NAD-linked reductases, dimerisation (C-terminal) domain"/>
    <property type="match status" value="1"/>
</dbReference>
<proteinExistence type="inferred from homology"/>
<accession>A0A098Y8U9</accession>
<comment type="similarity">
    <text evidence="1">Belongs to the class-I pyridine nucleotide-disulfide oxidoreductase family.</text>
</comment>
<dbReference type="Gene3D" id="3.30.390.30">
    <property type="match status" value="1"/>
</dbReference>
<dbReference type="InterPro" id="IPR004099">
    <property type="entry name" value="Pyr_nucl-diS_OxRdtase_dimer"/>
</dbReference>
<dbReference type="InterPro" id="IPR001100">
    <property type="entry name" value="Pyr_nuc-diS_OxRdtase"/>
</dbReference>
<dbReference type="Pfam" id="PF02852">
    <property type="entry name" value="Pyr_redox_dim"/>
    <property type="match status" value="1"/>
</dbReference>